<dbReference type="STRING" id="411468.CLOSCI_01461"/>
<sequence length="124" mass="14593">MEHIKVNSVSEAWRAAARIFPTDYEMNEESSKRAGYPIYETTSTDERFFGFHISDLNTRLEVNMGNETVTIWIEEDAFEIVVKGLTEEEKESLKEVVDKEIRRIKYRRHKAETSNLRYVIDLNS</sequence>
<accession>B0NDD3</accession>
<dbReference type="KEGG" id="csci:HDCHBGLK_02057"/>
<organism evidence="1 2">
    <name type="scientific">Clostridium scindens (strain ATCC 35704 / DSM 5676 / VPI 13733 / 19)</name>
    <dbReference type="NCBI Taxonomy" id="411468"/>
    <lineage>
        <taxon>Bacteria</taxon>
        <taxon>Bacillati</taxon>
        <taxon>Bacillota</taxon>
        <taxon>Clostridia</taxon>
        <taxon>Lachnospirales</taxon>
        <taxon>Lachnospiraceae</taxon>
    </lineage>
</organism>
<dbReference type="AlphaFoldDB" id="B0NDD3"/>
<dbReference type="RefSeq" id="WP_004605241.1">
    <property type="nucleotide sequence ID" value="NZ_CP036170.1"/>
</dbReference>
<gene>
    <name evidence="1" type="ORF">HDCHBGLK_02057</name>
</gene>
<dbReference type="GeneID" id="62696267"/>
<dbReference type="EMBL" id="CP036170">
    <property type="protein sequence ID" value="QBF74655.1"/>
    <property type="molecule type" value="Genomic_DNA"/>
</dbReference>
<evidence type="ECO:0000313" key="2">
    <source>
        <dbReference type="Proteomes" id="UP000289664"/>
    </source>
</evidence>
<dbReference type="OrthoDB" id="9811589at2"/>
<dbReference type="HOGENOM" id="CLU_1999957_0_0_9"/>
<evidence type="ECO:0000313" key="1">
    <source>
        <dbReference type="EMBL" id="QBF74655.1"/>
    </source>
</evidence>
<protein>
    <submittedName>
        <fullName evidence="1">Uncharacterized protein</fullName>
    </submittedName>
</protein>
<reference evidence="1 2" key="1">
    <citation type="journal article" date="2019" name="Appl. Environ. Microbiol.">
        <title>Clostridium scindens ATCC 35704: integration of nutritional requirements, the complete genome sequence, and global transcriptional responses to bile acids.</title>
        <authorList>
            <person name="Devendran S."/>
            <person name="Shrestha R."/>
            <person name="Alves J.M.P."/>
            <person name="Wolf P.G."/>
            <person name="Ly L."/>
            <person name="Hernandez A.G."/>
            <person name="Mendez-Garcia C."/>
            <person name="Inboden A."/>
            <person name="Wiley J."/>
            <person name="Paul O."/>
            <person name="Allen A."/>
            <person name="Springer E."/>
            <person name="Wright C.L."/>
            <person name="Fields C.J."/>
            <person name="Daniel S.L."/>
            <person name="Ridlon J.M."/>
        </authorList>
    </citation>
    <scope>NUCLEOTIDE SEQUENCE [LARGE SCALE GENOMIC DNA]</scope>
    <source>
        <strain evidence="1 2">ATCC 35704</strain>
    </source>
</reference>
<keyword evidence="2" id="KW-1185">Reference proteome</keyword>
<proteinExistence type="predicted"/>
<dbReference type="Proteomes" id="UP000289664">
    <property type="component" value="Chromosome"/>
</dbReference>
<name>B0NDD3_CLOS5</name>